<keyword evidence="2" id="KW-1185">Reference proteome</keyword>
<dbReference type="AlphaFoldDB" id="A0A2M9FYI9"/>
<sequence>MTRTARLSSNSIIWAANHLVDCHGDEAPGLAQARTAEMELEGRSDLAAIWQMVERTVAALLDCREEREPLFH</sequence>
<gene>
    <name evidence="1" type="ORF">CVT23_16315</name>
</gene>
<comment type="caution">
    <text evidence="1">The sequence shown here is derived from an EMBL/GenBank/DDBJ whole genome shotgun (WGS) entry which is preliminary data.</text>
</comment>
<name>A0A2M9FYI9_9PROT</name>
<organism evidence="1 2">
    <name type="scientific">Minwuia thermotolerans</name>
    <dbReference type="NCBI Taxonomy" id="2056226"/>
    <lineage>
        <taxon>Bacteria</taxon>
        <taxon>Pseudomonadati</taxon>
        <taxon>Pseudomonadota</taxon>
        <taxon>Alphaproteobacteria</taxon>
        <taxon>Minwuiales</taxon>
        <taxon>Minwuiaceae</taxon>
        <taxon>Minwuia</taxon>
    </lineage>
</organism>
<proteinExistence type="predicted"/>
<dbReference type="EMBL" id="PHIG01000043">
    <property type="protein sequence ID" value="PJK28520.1"/>
    <property type="molecule type" value="Genomic_DNA"/>
</dbReference>
<dbReference type="RefSeq" id="WP_109795999.1">
    <property type="nucleotide sequence ID" value="NZ_PHIG01000043.1"/>
</dbReference>
<evidence type="ECO:0000313" key="2">
    <source>
        <dbReference type="Proteomes" id="UP000229498"/>
    </source>
</evidence>
<reference evidence="1 2" key="1">
    <citation type="submission" date="2017-11" db="EMBL/GenBank/DDBJ databases">
        <title>Draft genome sequence of Rhizobiales bacterium SY3-13.</title>
        <authorList>
            <person name="Sun C."/>
        </authorList>
    </citation>
    <scope>NUCLEOTIDE SEQUENCE [LARGE SCALE GENOMIC DNA]</scope>
    <source>
        <strain evidence="1 2">SY3-13</strain>
    </source>
</reference>
<protein>
    <submittedName>
        <fullName evidence="1">Uncharacterized protein</fullName>
    </submittedName>
</protein>
<dbReference type="Proteomes" id="UP000229498">
    <property type="component" value="Unassembled WGS sequence"/>
</dbReference>
<evidence type="ECO:0000313" key="1">
    <source>
        <dbReference type="EMBL" id="PJK28520.1"/>
    </source>
</evidence>
<accession>A0A2M9FYI9</accession>